<keyword evidence="2" id="KW-1185">Reference proteome</keyword>
<dbReference type="Proteomes" id="UP001283361">
    <property type="component" value="Unassembled WGS sequence"/>
</dbReference>
<gene>
    <name evidence="1" type="ORF">RRG08_061048</name>
</gene>
<protein>
    <submittedName>
        <fullName evidence="1">Uncharacterized protein</fullName>
    </submittedName>
</protein>
<organism evidence="1 2">
    <name type="scientific">Elysia crispata</name>
    <name type="common">lettuce slug</name>
    <dbReference type="NCBI Taxonomy" id="231223"/>
    <lineage>
        <taxon>Eukaryota</taxon>
        <taxon>Metazoa</taxon>
        <taxon>Spiralia</taxon>
        <taxon>Lophotrochozoa</taxon>
        <taxon>Mollusca</taxon>
        <taxon>Gastropoda</taxon>
        <taxon>Heterobranchia</taxon>
        <taxon>Euthyneura</taxon>
        <taxon>Panpulmonata</taxon>
        <taxon>Sacoglossa</taxon>
        <taxon>Placobranchoidea</taxon>
        <taxon>Plakobranchidae</taxon>
        <taxon>Elysia</taxon>
    </lineage>
</organism>
<sequence length="58" mass="6418">MVKCDGQPSRPSPLPELALDSVSWGGDTSWTSSHIVRSKKLLCNGSNMHLKFKNDMVM</sequence>
<evidence type="ECO:0000313" key="1">
    <source>
        <dbReference type="EMBL" id="KAK3794381.1"/>
    </source>
</evidence>
<comment type="caution">
    <text evidence="1">The sequence shown here is derived from an EMBL/GenBank/DDBJ whole genome shotgun (WGS) entry which is preliminary data.</text>
</comment>
<reference evidence="1" key="1">
    <citation type="journal article" date="2023" name="G3 (Bethesda)">
        <title>A reference genome for the long-term kleptoplast-retaining sea slug Elysia crispata morphotype clarki.</title>
        <authorList>
            <person name="Eastman K.E."/>
            <person name="Pendleton A.L."/>
            <person name="Shaikh M.A."/>
            <person name="Suttiyut T."/>
            <person name="Ogas R."/>
            <person name="Tomko P."/>
            <person name="Gavelis G."/>
            <person name="Widhalm J.R."/>
            <person name="Wisecaver J.H."/>
        </authorList>
    </citation>
    <scope>NUCLEOTIDE SEQUENCE</scope>
    <source>
        <strain evidence="1">ECLA1</strain>
    </source>
</reference>
<proteinExistence type="predicted"/>
<dbReference type="EMBL" id="JAWDGP010001129">
    <property type="protein sequence ID" value="KAK3794381.1"/>
    <property type="molecule type" value="Genomic_DNA"/>
</dbReference>
<evidence type="ECO:0000313" key="2">
    <source>
        <dbReference type="Proteomes" id="UP001283361"/>
    </source>
</evidence>
<dbReference type="AlphaFoldDB" id="A0AAE1AW29"/>
<name>A0AAE1AW29_9GAST</name>
<accession>A0AAE1AW29</accession>